<dbReference type="EMBL" id="CACRXK020010529">
    <property type="protein sequence ID" value="CAB4019574.1"/>
    <property type="molecule type" value="Genomic_DNA"/>
</dbReference>
<evidence type="ECO:0000256" key="1">
    <source>
        <dbReference type="SAM" id="MobiDB-lite"/>
    </source>
</evidence>
<feature type="region of interest" description="Disordered" evidence="1">
    <location>
        <begin position="18"/>
        <end position="98"/>
    </location>
</feature>
<feature type="compositionally biased region" description="Basic residues" evidence="1">
    <location>
        <begin position="72"/>
        <end position="81"/>
    </location>
</feature>
<dbReference type="AlphaFoldDB" id="A0A6S7IKJ5"/>
<evidence type="ECO:0000313" key="3">
    <source>
        <dbReference type="EMBL" id="CAB4019574.1"/>
    </source>
</evidence>
<proteinExistence type="predicted"/>
<reference evidence="3" key="1">
    <citation type="submission" date="2020-04" db="EMBL/GenBank/DDBJ databases">
        <authorList>
            <person name="Alioto T."/>
            <person name="Alioto T."/>
            <person name="Gomez Garrido J."/>
        </authorList>
    </citation>
    <scope>NUCLEOTIDE SEQUENCE</scope>
    <source>
        <strain evidence="3">A484AB</strain>
    </source>
</reference>
<feature type="domain" description="PiggyBac transposable element-derived protein" evidence="2">
    <location>
        <begin position="103"/>
        <end position="182"/>
    </location>
</feature>
<name>A0A6S7IKJ5_PARCT</name>
<feature type="compositionally biased region" description="Polar residues" evidence="1">
    <location>
        <begin position="352"/>
        <end position="361"/>
    </location>
</feature>
<dbReference type="Pfam" id="PF13843">
    <property type="entry name" value="DDE_Tnp_1_7"/>
    <property type="match status" value="2"/>
</dbReference>
<feature type="region of interest" description="Disordered" evidence="1">
    <location>
        <begin position="341"/>
        <end position="361"/>
    </location>
</feature>
<keyword evidence="4" id="KW-1185">Reference proteome</keyword>
<sequence>MPRKNSKKVSFEDVFESILSGNDSEVENLSSNEEVDDSDGDSSNDDNSDDNNTDNVESGENGDGADPATQLKQKKSFRWRKKDMPQSDGSFDLKEDDIEEPKSPLEYFRQFWPDEINNLIVEQTNLYSTQKTDTSINTNKKETEQLIRMHLKMCIIQLPSYKLYWSQKMRYPAIADQMPLKRMKTWTMSTSRTCRNLPKLLRDFVNICHPTVVINCSLQLVYNIGLANVVYLKNKGILACGTVRDNRLQGCPLQPNKDLNKAGRGAMDFKSDTESGIIVVKWLDNNIVHIVFNYIGVEPLGSVQRWSPKDRKRMSIQCPQLILRYNKGMGGVDKLTCSSHCTESISRPEGGTSKSFGTLST</sequence>
<dbReference type="Proteomes" id="UP001152795">
    <property type="component" value="Unassembled WGS sequence"/>
</dbReference>
<dbReference type="InterPro" id="IPR029526">
    <property type="entry name" value="PGBD"/>
</dbReference>
<dbReference type="PANTHER" id="PTHR47272">
    <property type="entry name" value="DDE_TNP_1_7 DOMAIN-CONTAINING PROTEIN"/>
    <property type="match status" value="1"/>
</dbReference>
<evidence type="ECO:0000259" key="2">
    <source>
        <dbReference type="Pfam" id="PF13843"/>
    </source>
</evidence>
<feature type="compositionally biased region" description="Acidic residues" evidence="1">
    <location>
        <begin position="33"/>
        <end position="52"/>
    </location>
</feature>
<evidence type="ECO:0000313" key="4">
    <source>
        <dbReference type="Proteomes" id="UP001152795"/>
    </source>
</evidence>
<gene>
    <name evidence="3" type="ORF">PACLA_8A077982</name>
</gene>
<dbReference type="PANTHER" id="PTHR47272:SF1">
    <property type="entry name" value="PIGGYBAC TRANSPOSABLE ELEMENT-DERIVED PROTEIN 3-LIKE"/>
    <property type="match status" value="1"/>
</dbReference>
<protein>
    <recommendedName>
        <fullName evidence="2">PiggyBac transposable element-derived protein domain-containing protein</fullName>
    </recommendedName>
</protein>
<organism evidence="3 4">
    <name type="scientific">Paramuricea clavata</name>
    <name type="common">Red gorgonian</name>
    <name type="synonym">Violescent sea-whip</name>
    <dbReference type="NCBI Taxonomy" id="317549"/>
    <lineage>
        <taxon>Eukaryota</taxon>
        <taxon>Metazoa</taxon>
        <taxon>Cnidaria</taxon>
        <taxon>Anthozoa</taxon>
        <taxon>Octocorallia</taxon>
        <taxon>Malacalcyonacea</taxon>
        <taxon>Plexauridae</taxon>
        <taxon>Paramuricea</taxon>
    </lineage>
</organism>
<comment type="caution">
    <text evidence="3">The sequence shown here is derived from an EMBL/GenBank/DDBJ whole genome shotgun (WGS) entry which is preliminary data.</text>
</comment>
<dbReference type="OrthoDB" id="5986244at2759"/>
<feature type="domain" description="PiggyBac transposable element-derived protein" evidence="2">
    <location>
        <begin position="228"/>
        <end position="335"/>
    </location>
</feature>
<accession>A0A6S7IKJ5</accession>